<dbReference type="Gene3D" id="3.20.20.70">
    <property type="entry name" value="Aldolase class I"/>
    <property type="match status" value="1"/>
</dbReference>
<dbReference type="GO" id="GO:0016740">
    <property type="term" value="F:transferase activity"/>
    <property type="evidence" value="ECO:0007669"/>
    <property type="project" value="UniProtKB-KW"/>
</dbReference>
<reference evidence="3" key="2">
    <citation type="journal article" date="2021" name="Microbiome">
        <title>Successional dynamics and alternative stable states in a saline activated sludge microbial community over 9 years.</title>
        <authorList>
            <person name="Wang Y."/>
            <person name="Ye J."/>
            <person name="Ju F."/>
            <person name="Liu L."/>
            <person name="Boyd J.A."/>
            <person name="Deng Y."/>
            <person name="Parks D.H."/>
            <person name="Jiang X."/>
            <person name="Yin X."/>
            <person name="Woodcroft B.J."/>
            <person name="Tyson G.W."/>
            <person name="Hugenholtz P."/>
            <person name="Polz M.F."/>
            <person name="Zhang T."/>
        </authorList>
    </citation>
    <scope>NUCLEOTIDE SEQUENCE</scope>
    <source>
        <strain evidence="3">HKST-UBA11</strain>
    </source>
</reference>
<evidence type="ECO:0000256" key="1">
    <source>
        <dbReference type="ARBA" id="ARBA00022679"/>
    </source>
</evidence>
<dbReference type="Pfam" id="PF00793">
    <property type="entry name" value="DAHP_synth_1"/>
    <property type="match status" value="1"/>
</dbReference>
<dbReference type="InterPro" id="IPR006218">
    <property type="entry name" value="DAHP1/KDSA"/>
</dbReference>
<evidence type="ECO:0000313" key="4">
    <source>
        <dbReference type="Proteomes" id="UP000754563"/>
    </source>
</evidence>
<reference evidence="3" key="1">
    <citation type="submission" date="2020-04" db="EMBL/GenBank/DDBJ databases">
        <authorList>
            <person name="Zhang T."/>
        </authorList>
    </citation>
    <scope>NUCLEOTIDE SEQUENCE</scope>
    <source>
        <strain evidence="3">HKST-UBA11</strain>
    </source>
</reference>
<comment type="caution">
    <text evidence="3">The sequence shown here is derived from an EMBL/GenBank/DDBJ whole genome shotgun (WGS) entry which is preliminary data.</text>
</comment>
<feature type="domain" description="DAHP synthetase I/KDSA" evidence="2">
    <location>
        <begin position="3"/>
        <end position="285"/>
    </location>
</feature>
<dbReference type="AlphaFoldDB" id="A0A955RKN5"/>
<dbReference type="InterPro" id="IPR013785">
    <property type="entry name" value="Aldolase_TIM"/>
</dbReference>
<dbReference type="SUPFAM" id="SSF51569">
    <property type="entry name" value="Aldolase"/>
    <property type="match status" value="1"/>
</dbReference>
<keyword evidence="1" id="KW-0808">Transferase</keyword>
<accession>A0A955RKN5</accession>
<evidence type="ECO:0000259" key="2">
    <source>
        <dbReference type="Pfam" id="PF00793"/>
    </source>
</evidence>
<proteinExistence type="predicted"/>
<dbReference type="Proteomes" id="UP000754563">
    <property type="component" value="Unassembled WGS sequence"/>
</dbReference>
<protein>
    <recommendedName>
        <fullName evidence="2">DAHP synthetase I/KDSA domain-containing protein</fullName>
    </recommendedName>
</protein>
<sequence length="325" mass="35924">MKNSPVRIIAGPCSIDEQNISEVHQIAELSVKGKPAIAGTRIVGLKSRTFIDISGNGMGMDYEAFMKNIAVLNSGGSSNDFVIPPSVELAEKIHAKTGMLIATEIMVPSVQLPSYNGKLNGALMPWNPSVNQLGWQVMQTAQFAANNNWVVGIKNGKWIGESLDIVERKDYGSVSPMEKTWVGLAKYAGEYTKDVILIHRGVDVPEKGDFRNAVVHQLAKRAKQHSGAKLYFDPSHSYGPKMREDIVEATIDALKMKIREDEYLYDGVLIESGTSQTDTEQHITISELRDMINEISSFRELDSGKRMVTDINKEIRVEQLSTGIV</sequence>
<organism evidence="3 4">
    <name type="scientific">Candidatus Dojkabacteria bacterium</name>
    <dbReference type="NCBI Taxonomy" id="2099670"/>
    <lineage>
        <taxon>Bacteria</taxon>
        <taxon>Candidatus Dojkabacteria</taxon>
    </lineage>
</organism>
<dbReference type="EMBL" id="JAGQLH010000061">
    <property type="protein sequence ID" value="MCA9385961.1"/>
    <property type="molecule type" value="Genomic_DNA"/>
</dbReference>
<evidence type="ECO:0000313" key="3">
    <source>
        <dbReference type="EMBL" id="MCA9385961.1"/>
    </source>
</evidence>
<gene>
    <name evidence="3" type="ORF">KC717_04925</name>
</gene>
<name>A0A955RKN5_9BACT</name>